<evidence type="ECO:0000259" key="1">
    <source>
        <dbReference type="Pfam" id="PF23005"/>
    </source>
</evidence>
<dbReference type="Pfam" id="PF23005">
    <property type="entry name" value="DUF7032"/>
    <property type="match status" value="1"/>
</dbReference>
<proteinExistence type="predicted"/>
<organism evidence="2 3">
    <name type="scientific">Abeliophyllum distichum</name>
    <dbReference type="NCBI Taxonomy" id="126358"/>
    <lineage>
        <taxon>Eukaryota</taxon>
        <taxon>Viridiplantae</taxon>
        <taxon>Streptophyta</taxon>
        <taxon>Embryophyta</taxon>
        <taxon>Tracheophyta</taxon>
        <taxon>Spermatophyta</taxon>
        <taxon>Magnoliopsida</taxon>
        <taxon>eudicotyledons</taxon>
        <taxon>Gunneridae</taxon>
        <taxon>Pentapetalae</taxon>
        <taxon>asterids</taxon>
        <taxon>lamiids</taxon>
        <taxon>Lamiales</taxon>
        <taxon>Oleaceae</taxon>
        <taxon>Forsythieae</taxon>
        <taxon>Abeliophyllum</taxon>
    </lineage>
</organism>
<sequence>MHPTTTPPPSEPPSPAETLDKIIQLLGQLLPSTLSIISFTSRWQILRTKLASLKSLLSEISYFPHWSDNPLLHSLLPKSSFHYLSYTDPLSSMLRSFVQSRQAPYAIRPRHGCWLVVQANSGPRPSTTFRGSPSIHCYCSFSPYCKRLKGRPVFFCQGSFHQAPDRRP</sequence>
<name>A0ABD1UIA2_9LAMI</name>
<dbReference type="EMBL" id="JBFOLK010000003">
    <property type="protein sequence ID" value="KAL2524662.1"/>
    <property type="molecule type" value="Genomic_DNA"/>
</dbReference>
<accession>A0ABD1UIA2</accession>
<dbReference type="InterPro" id="IPR054296">
    <property type="entry name" value="DUF7032"/>
</dbReference>
<dbReference type="Proteomes" id="UP001604336">
    <property type="component" value="Unassembled WGS sequence"/>
</dbReference>
<evidence type="ECO:0000313" key="3">
    <source>
        <dbReference type="Proteomes" id="UP001604336"/>
    </source>
</evidence>
<reference evidence="3" key="1">
    <citation type="submission" date="2024-07" db="EMBL/GenBank/DDBJ databases">
        <title>Two chromosome-level genome assemblies of Korean endemic species Abeliophyllum distichum and Forsythia ovata (Oleaceae).</title>
        <authorList>
            <person name="Jang H."/>
        </authorList>
    </citation>
    <scope>NUCLEOTIDE SEQUENCE [LARGE SCALE GENOMIC DNA]</scope>
</reference>
<protein>
    <submittedName>
        <fullName evidence="2">Arm 2 domain-containing protein</fullName>
    </submittedName>
</protein>
<dbReference type="AlphaFoldDB" id="A0ABD1UIA2"/>
<feature type="domain" description="DUF7032" evidence="1">
    <location>
        <begin position="21"/>
        <end position="78"/>
    </location>
</feature>
<gene>
    <name evidence="2" type="ORF">Adt_09716</name>
</gene>
<evidence type="ECO:0000313" key="2">
    <source>
        <dbReference type="EMBL" id="KAL2524662.1"/>
    </source>
</evidence>
<comment type="caution">
    <text evidence="2">The sequence shown here is derived from an EMBL/GenBank/DDBJ whole genome shotgun (WGS) entry which is preliminary data.</text>
</comment>
<keyword evidence="3" id="KW-1185">Reference proteome</keyword>